<evidence type="ECO:0000256" key="1">
    <source>
        <dbReference type="SAM" id="MobiDB-lite"/>
    </source>
</evidence>
<protein>
    <submittedName>
        <fullName evidence="3">Peptidase</fullName>
    </submittedName>
</protein>
<name>A0ABQ1ZDM5_9BACT</name>
<evidence type="ECO:0000313" key="4">
    <source>
        <dbReference type="Proteomes" id="UP000600214"/>
    </source>
</evidence>
<organism evidence="3 4">
    <name type="scientific">Dyadobacter endophyticus</name>
    <dbReference type="NCBI Taxonomy" id="1749036"/>
    <lineage>
        <taxon>Bacteria</taxon>
        <taxon>Pseudomonadati</taxon>
        <taxon>Bacteroidota</taxon>
        <taxon>Cytophagia</taxon>
        <taxon>Cytophagales</taxon>
        <taxon>Spirosomataceae</taxon>
        <taxon>Dyadobacter</taxon>
    </lineage>
</organism>
<dbReference type="Pfam" id="PF10263">
    <property type="entry name" value="SprT-like"/>
    <property type="match status" value="1"/>
</dbReference>
<accession>A0ABQ1ZDM5</accession>
<dbReference type="EMBL" id="BMIA01000009">
    <property type="protein sequence ID" value="GGH55828.1"/>
    <property type="molecule type" value="Genomic_DNA"/>
</dbReference>
<sequence>MNGITQLQFKTLEELFDYYNAELFGNQLQPCIVNLSRHRNAAGFFIFENWQSVKKGDKKHEISINPDTLSMGSEYWHSTLVHEMVHQWQYEYGKPSRYSYHNKEFAQKMKEIGLQPSSTGKPGGAETGQSMDHYQIEGGKFLIAFRRISTANLEALQLPYLNAKKVIHGFDDSTEEDTEQEETSEPTGKSKSGKKIKYMCPCGCKVWGKSGLELFCKICQADFTCDPDNVSIGLD</sequence>
<feature type="region of interest" description="Disordered" evidence="1">
    <location>
        <begin position="172"/>
        <end position="194"/>
    </location>
</feature>
<evidence type="ECO:0000259" key="2">
    <source>
        <dbReference type="Pfam" id="PF10263"/>
    </source>
</evidence>
<comment type="caution">
    <text evidence="3">The sequence shown here is derived from an EMBL/GenBank/DDBJ whole genome shotgun (WGS) entry which is preliminary data.</text>
</comment>
<feature type="domain" description="SprT-like" evidence="2">
    <location>
        <begin position="12"/>
        <end position="113"/>
    </location>
</feature>
<dbReference type="Proteomes" id="UP000600214">
    <property type="component" value="Unassembled WGS sequence"/>
</dbReference>
<proteinExistence type="predicted"/>
<evidence type="ECO:0000313" key="3">
    <source>
        <dbReference type="EMBL" id="GGH55828.1"/>
    </source>
</evidence>
<dbReference type="InterPro" id="IPR006640">
    <property type="entry name" value="SprT-like_domain"/>
</dbReference>
<feature type="compositionally biased region" description="Acidic residues" evidence="1">
    <location>
        <begin position="172"/>
        <end position="184"/>
    </location>
</feature>
<keyword evidence="4" id="KW-1185">Reference proteome</keyword>
<gene>
    <name evidence="3" type="ORF">GCM10007423_63800</name>
</gene>
<reference evidence="4" key="1">
    <citation type="journal article" date="2019" name="Int. J. Syst. Evol. Microbiol.">
        <title>The Global Catalogue of Microorganisms (GCM) 10K type strain sequencing project: providing services to taxonomists for standard genome sequencing and annotation.</title>
        <authorList>
            <consortium name="The Broad Institute Genomics Platform"/>
            <consortium name="The Broad Institute Genome Sequencing Center for Infectious Disease"/>
            <person name="Wu L."/>
            <person name="Ma J."/>
        </authorList>
    </citation>
    <scope>NUCLEOTIDE SEQUENCE [LARGE SCALE GENOMIC DNA]</scope>
    <source>
        <strain evidence="4">CGMCC 1.15288</strain>
    </source>
</reference>
<dbReference type="RefSeq" id="WP_188939378.1">
    <property type="nucleotide sequence ID" value="NZ_BMIA01000009.1"/>
</dbReference>